<evidence type="ECO:0000313" key="1">
    <source>
        <dbReference type="EMBL" id="ONM57189.1"/>
    </source>
</evidence>
<dbReference type="EMBL" id="CM007650">
    <property type="protein sequence ID" value="ONM57189.1"/>
    <property type="molecule type" value="Genomic_DNA"/>
</dbReference>
<sequence>MCLLFITEVDKAGRWARNHYLSSAALPSIKGDKLIVPHESLDISIERLKEHGITTKKSSQNLKKIGACHMSISQRCFMLSI</sequence>
<reference evidence="1" key="1">
    <citation type="submission" date="2015-12" db="EMBL/GenBank/DDBJ databases">
        <title>Update maize B73 reference genome by single molecule sequencing technologies.</title>
        <authorList>
            <consortium name="Maize Genome Sequencing Project"/>
            <person name="Ware D."/>
        </authorList>
    </citation>
    <scope>NUCLEOTIDE SEQUENCE [LARGE SCALE GENOMIC DNA]</scope>
    <source>
        <tissue evidence="1">Seedling</tissue>
    </source>
</reference>
<accession>A0A1D6IB57</accession>
<dbReference type="AlphaFoldDB" id="A0A1D6IB57"/>
<proteinExistence type="predicted"/>
<name>A0A1D6IB57_MAIZE</name>
<protein>
    <submittedName>
        <fullName evidence="1">Uncharacterized protein</fullName>
    </submittedName>
</protein>
<dbReference type="STRING" id="4577.A0A1D6IB57"/>
<organism evidence="1">
    <name type="scientific">Zea mays</name>
    <name type="common">Maize</name>
    <dbReference type="NCBI Taxonomy" id="4577"/>
    <lineage>
        <taxon>Eukaryota</taxon>
        <taxon>Viridiplantae</taxon>
        <taxon>Streptophyta</taxon>
        <taxon>Embryophyta</taxon>
        <taxon>Tracheophyta</taxon>
        <taxon>Spermatophyta</taxon>
        <taxon>Magnoliopsida</taxon>
        <taxon>Liliopsida</taxon>
        <taxon>Poales</taxon>
        <taxon>Poaceae</taxon>
        <taxon>PACMAD clade</taxon>
        <taxon>Panicoideae</taxon>
        <taxon>Andropogonodae</taxon>
        <taxon>Andropogoneae</taxon>
        <taxon>Tripsacinae</taxon>
        <taxon>Zea</taxon>
    </lineage>
</organism>
<dbReference type="InParanoid" id="A0A1D6IB57"/>
<gene>
    <name evidence="1" type="ORF">ZEAMMB73_Zm00001d021451</name>
</gene>